<dbReference type="SUPFAM" id="SSF48452">
    <property type="entry name" value="TPR-like"/>
    <property type="match status" value="1"/>
</dbReference>
<sequence length="477" mass="53240">MKRTTLIIGIVAICTTSFSCKKFLDVTPKTSLSEEQLFTSETGFQQALSGIYGQLASNNLYGNNLSMGFVSALAQNYATIATESPVLLQQTQLLNYTSTEVTGYTNNIWSSSYSAIAAANKIISHTETDRAMLSNNSYGLLRGEALALRAFIHFDLLRMFGPEYTAGTNLKAIPYKKDVNENAIKPATTADVVKFALADLKEAESLLLPVDPIVTSGLRTRRNKLNYYGVKALEARIRLFSGDNIGAAAAATVVVNSAKYNFITQAEASNVGSGIVARDRLYFNEQVFMIRVRDILTNVQSYFRFRGTADQTLTRSESDFSTLYETKSGGVSDIRWAYRIERDAGVLFPSKFWQTSNSTTTITDNLLDQYVPGIRLSEMYYILAETASTPATGVDYLNTVRLNRGISILPNTITADALKAEITKEYQKEFYAEGQLFFYYKRIKALRMQFRRINMAPEQYVLPIPDSELQFNPNYAN</sequence>
<evidence type="ECO:0000256" key="5">
    <source>
        <dbReference type="ARBA" id="ARBA00023237"/>
    </source>
</evidence>
<feature type="domain" description="SusD-like N-terminal" evidence="7">
    <location>
        <begin position="22"/>
        <end position="207"/>
    </location>
</feature>
<dbReference type="EMBL" id="CP014504">
    <property type="protein sequence ID" value="AMQ01651.1"/>
    <property type="molecule type" value="Genomic_DNA"/>
</dbReference>
<reference evidence="8 9" key="1">
    <citation type="submission" date="2016-03" db="EMBL/GenBank/DDBJ databases">
        <title>Complete genome sequence of Pedobacter cryoconitis PAMC 27485.</title>
        <authorList>
            <person name="Lee J."/>
            <person name="Kim O.-S."/>
        </authorList>
    </citation>
    <scope>NUCLEOTIDE SEQUENCE [LARGE SCALE GENOMIC DNA]</scope>
    <source>
        <strain evidence="8 9">PAMC 27485</strain>
    </source>
</reference>
<dbReference type="AlphaFoldDB" id="A0A127VKD0"/>
<accession>A0A127VKD0</accession>
<dbReference type="RefSeq" id="WP_157288083.1">
    <property type="nucleotide sequence ID" value="NZ_CP014504.1"/>
</dbReference>
<dbReference type="InterPro" id="IPR033985">
    <property type="entry name" value="SusD-like_N"/>
</dbReference>
<proteinExistence type="inferred from homology"/>
<gene>
    <name evidence="8" type="ORF">AY601_4830</name>
</gene>
<comment type="similarity">
    <text evidence="2">Belongs to the SusD family.</text>
</comment>
<evidence type="ECO:0000259" key="6">
    <source>
        <dbReference type="Pfam" id="PF07980"/>
    </source>
</evidence>
<organism evidence="8 9">
    <name type="scientific">Pedobacter cryoconitis</name>
    <dbReference type="NCBI Taxonomy" id="188932"/>
    <lineage>
        <taxon>Bacteria</taxon>
        <taxon>Pseudomonadati</taxon>
        <taxon>Bacteroidota</taxon>
        <taxon>Sphingobacteriia</taxon>
        <taxon>Sphingobacteriales</taxon>
        <taxon>Sphingobacteriaceae</taxon>
        <taxon>Pedobacter</taxon>
    </lineage>
</organism>
<dbReference type="PATRIC" id="fig|188932.3.peg.5002"/>
<feature type="domain" description="RagB/SusD" evidence="6">
    <location>
        <begin position="348"/>
        <end position="454"/>
    </location>
</feature>
<evidence type="ECO:0000256" key="1">
    <source>
        <dbReference type="ARBA" id="ARBA00004442"/>
    </source>
</evidence>
<comment type="subcellular location">
    <subcellularLocation>
        <location evidence="1">Cell outer membrane</location>
    </subcellularLocation>
</comment>
<dbReference type="KEGG" id="pcm:AY601_4830"/>
<keyword evidence="4" id="KW-0472">Membrane</keyword>
<evidence type="ECO:0008006" key="10">
    <source>
        <dbReference type="Google" id="ProtNLM"/>
    </source>
</evidence>
<evidence type="ECO:0000256" key="2">
    <source>
        <dbReference type="ARBA" id="ARBA00006275"/>
    </source>
</evidence>
<evidence type="ECO:0000313" key="8">
    <source>
        <dbReference type="EMBL" id="AMQ01651.1"/>
    </source>
</evidence>
<dbReference type="Proteomes" id="UP000071561">
    <property type="component" value="Chromosome"/>
</dbReference>
<dbReference type="Pfam" id="PF07980">
    <property type="entry name" value="SusD_RagB"/>
    <property type="match status" value="1"/>
</dbReference>
<evidence type="ECO:0000256" key="3">
    <source>
        <dbReference type="ARBA" id="ARBA00022729"/>
    </source>
</evidence>
<keyword evidence="5" id="KW-0998">Cell outer membrane</keyword>
<evidence type="ECO:0000256" key="4">
    <source>
        <dbReference type="ARBA" id="ARBA00023136"/>
    </source>
</evidence>
<dbReference type="PROSITE" id="PS51257">
    <property type="entry name" value="PROKAR_LIPOPROTEIN"/>
    <property type="match status" value="1"/>
</dbReference>
<dbReference type="Gene3D" id="1.25.40.390">
    <property type="match status" value="1"/>
</dbReference>
<dbReference type="GO" id="GO:0009279">
    <property type="term" value="C:cell outer membrane"/>
    <property type="evidence" value="ECO:0007669"/>
    <property type="project" value="UniProtKB-SubCell"/>
</dbReference>
<evidence type="ECO:0000313" key="9">
    <source>
        <dbReference type="Proteomes" id="UP000071561"/>
    </source>
</evidence>
<dbReference type="InterPro" id="IPR011990">
    <property type="entry name" value="TPR-like_helical_dom_sf"/>
</dbReference>
<protein>
    <recommendedName>
        <fullName evidence="10">SusD-like starch-binding protein associating with outer membrane</fullName>
    </recommendedName>
</protein>
<keyword evidence="3" id="KW-0732">Signal</keyword>
<dbReference type="Pfam" id="PF14322">
    <property type="entry name" value="SusD-like_3"/>
    <property type="match status" value="1"/>
</dbReference>
<dbReference type="OrthoDB" id="1097962at2"/>
<name>A0A127VKD0_9SPHI</name>
<keyword evidence="9" id="KW-1185">Reference proteome</keyword>
<dbReference type="InterPro" id="IPR012944">
    <property type="entry name" value="SusD_RagB_dom"/>
</dbReference>
<evidence type="ECO:0000259" key="7">
    <source>
        <dbReference type="Pfam" id="PF14322"/>
    </source>
</evidence>